<dbReference type="Pfam" id="PF00071">
    <property type="entry name" value="Ras"/>
    <property type="match status" value="1"/>
</dbReference>
<dbReference type="PROSITE" id="PS00675">
    <property type="entry name" value="SIGMA54_INTERACT_1"/>
    <property type="match status" value="1"/>
</dbReference>
<organism evidence="4 5">
    <name type="scientific">Linnemannia exigua</name>
    <dbReference type="NCBI Taxonomy" id="604196"/>
    <lineage>
        <taxon>Eukaryota</taxon>
        <taxon>Fungi</taxon>
        <taxon>Fungi incertae sedis</taxon>
        <taxon>Mucoromycota</taxon>
        <taxon>Mortierellomycotina</taxon>
        <taxon>Mortierellomycetes</taxon>
        <taxon>Mortierellales</taxon>
        <taxon>Mortierellaceae</taxon>
        <taxon>Linnemannia</taxon>
    </lineage>
</organism>
<dbReference type="InterPro" id="IPR027417">
    <property type="entry name" value="P-loop_NTPase"/>
</dbReference>
<feature type="region of interest" description="Disordered" evidence="3">
    <location>
        <begin position="404"/>
        <end position="432"/>
    </location>
</feature>
<dbReference type="InterPro" id="IPR025662">
    <property type="entry name" value="Sigma_54_int_dom_ATP-bd_1"/>
</dbReference>
<dbReference type="InterPro" id="IPR001806">
    <property type="entry name" value="Small_GTPase"/>
</dbReference>
<dbReference type="PROSITE" id="PS51419">
    <property type="entry name" value="RAB"/>
    <property type="match status" value="1"/>
</dbReference>
<evidence type="ECO:0000256" key="1">
    <source>
        <dbReference type="ARBA" id="ARBA00022741"/>
    </source>
</evidence>
<name>A0AAD4DKH8_9FUNG</name>
<dbReference type="PRINTS" id="PR00449">
    <property type="entry name" value="RASTRNSFRMNG"/>
</dbReference>
<dbReference type="AlphaFoldDB" id="A0AAD4DKH8"/>
<reference evidence="4" key="1">
    <citation type="journal article" date="2020" name="Fungal Divers.">
        <title>Resolving the Mortierellaceae phylogeny through synthesis of multi-gene phylogenetics and phylogenomics.</title>
        <authorList>
            <person name="Vandepol N."/>
            <person name="Liber J."/>
            <person name="Desiro A."/>
            <person name="Na H."/>
            <person name="Kennedy M."/>
            <person name="Barry K."/>
            <person name="Grigoriev I.V."/>
            <person name="Miller A.N."/>
            <person name="O'Donnell K."/>
            <person name="Stajich J.E."/>
            <person name="Bonito G."/>
        </authorList>
    </citation>
    <scope>NUCLEOTIDE SEQUENCE</scope>
    <source>
        <strain evidence="4">NRRL 28262</strain>
    </source>
</reference>
<sequence length="432" mass="46006">MNPYSSHSSQDASHKVLVLGDSGVGKSSLVHMLCTNEHLRAPVPTVGCEINVRLHSSTIPTAATTSTARSGLPSLLASRSTNSSLSTSSDQSSGSSLEPTFIEFYDVSGSPSVRHPKSRSMFYNSVVYQGVILVHDLCNRRSYENLWKWIGDYIEESSQGRAAGTRGTGAGWPSTNLQGALNIPLLVVGTKNDIASGAGYSQGIGGNSASTGQELVAKYGGEAISVCAISTAEFMPNSSASIAFNMFFNQIIDPRTTSRHGRSDSHGHYRPHHQTTPSFGSSTLNPPPHVPGYTRQPPTPTPEQQYHSHHQQHQSPRNQSQLASSNDNDPTSPSIPIMDFATFTGGGGSAANDTTMSPVRRAESPTPARSIIPTGNSSSTSTVHSTTKSSLRAQYERNRTVLGQYNSNMGVPTYTSHSNNSSRGHTPSGSRS</sequence>
<proteinExistence type="predicted"/>
<dbReference type="PANTHER" id="PTHR24073">
    <property type="entry name" value="DRAB5-RELATED"/>
    <property type="match status" value="1"/>
</dbReference>
<keyword evidence="1" id="KW-0547">Nucleotide-binding</keyword>
<feature type="compositionally biased region" description="Polar residues" evidence="3">
    <location>
        <begin position="274"/>
        <end position="284"/>
    </location>
</feature>
<evidence type="ECO:0000313" key="4">
    <source>
        <dbReference type="EMBL" id="KAG0280530.1"/>
    </source>
</evidence>
<dbReference type="SUPFAM" id="SSF52540">
    <property type="entry name" value="P-loop containing nucleoside triphosphate hydrolases"/>
    <property type="match status" value="1"/>
</dbReference>
<protein>
    <submittedName>
        <fullName evidence="4">Rab-like protein 3</fullName>
    </submittedName>
</protein>
<dbReference type="Gene3D" id="3.40.50.300">
    <property type="entry name" value="P-loop containing nucleotide triphosphate hydrolases"/>
    <property type="match status" value="1"/>
</dbReference>
<dbReference type="EMBL" id="JAAAIL010000060">
    <property type="protein sequence ID" value="KAG0280530.1"/>
    <property type="molecule type" value="Genomic_DNA"/>
</dbReference>
<feature type="compositionally biased region" description="Polar residues" evidence="3">
    <location>
        <begin position="322"/>
        <end position="334"/>
    </location>
</feature>
<accession>A0AAD4DKH8</accession>
<comment type="caution">
    <text evidence="4">The sequence shown here is derived from an EMBL/GenBank/DDBJ whole genome shotgun (WGS) entry which is preliminary data.</text>
</comment>
<gene>
    <name evidence="4" type="primary">RABL3</name>
    <name evidence="4" type="ORF">BGZ95_009766</name>
</gene>
<feature type="region of interest" description="Disordered" evidence="3">
    <location>
        <begin position="255"/>
        <end position="392"/>
    </location>
</feature>
<feature type="compositionally biased region" description="Low complexity" evidence="3">
    <location>
        <begin position="377"/>
        <end position="390"/>
    </location>
</feature>
<dbReference type="Proteomes" id="UP001194580">
    <property type="component" value="Unassembled WGS sequence"/>
</dbReference>
<evidence type="ECO:0000256" key="3">
    <source>
        <dbReference type="SAM" id="MobiDB-lite"/>
    </source>
</evidence>
<evidence type="ECO:0000313" key="5">
    <source>
        <dbReference type="Proteomes" id="UP001194580"/>
    </source>
</evidence>
<dbReference type="GO" id="GO:0003924">
    <property type="term" value="F:GTPase activity"/>
    <property type="evidence" value="ECO:0007669"/>
    <property type="project" value="InterPro"/>
</dbReference>
<keyword evidence="5" id="KW-1185">Reference proteome</keyword>
<evidence type="ECO:0000256" key="2">
    <source>
        <dbReference type="ARBA" id="ARBA00023134"/>
    </source>
</evidence>
<keyword evidence="2" id="KW-0342">GTP-binding</keyword>
<dbReference type="GO" id="GO:0005525">
    <property type="term" value="F:GTP binding"/>
    <property type="evidence" value="ECO:0007669"/>
    <property type="project" value="UniProtKB-KW"/>
</dbReference>